<dbReference type="Proteomes" id="UP000299102">
    <property type="component" value="Unassembled WGS sequence"/>
</dbReference>
<accession>A0A4C1UJC6</accession>
<name>A0A4C1UJC6_EUMVA</name>
<dbReference type="EMBL" id="BGZK01000182">
    <property type="protein sequence ID" value="GBP26581.1"/>
    <property type="molecule type" value="Genomic_DNA"/>
</dbReference>
<dbReference type="AlphaFoldDB" id="A0A4C1UJC6"/>
<keyword evidence="2" id="KW-1185">Reference proteome</keyword>
<gene>
    <name evidence="1" type="ORF">EVAR_18218_1</name>
</gene>
<evidence type="ECO:0000313" key="1">
    <source>
        <dbReference type="EMBL" id="GBP26581.1"/>
    </source>
</evidence>
<comment type="caution">
    <text evidence="1">The sequence shown here is derived from an EMBL/GenBank/DDBJ whole genome shotgun (WGS) entry which is preliminary data.</text>
</comment>
<evidence type="ECO:0000313" key="2">
    <source>
        <dbReference type="Proteomes" id="UP000299102"/>
    </source>
</evidence>
<organism evidence="1 2">
    <name type="scientific">Eumeta variegata</name>
    <name type="common">Bagworm moth</name>
    <name type="synonym">Eumeta japonica</name>
    <dbReference type="NCBI Taxonomy" id="151549"/>
    <lineage>
        <taxon>Eukaryota</taxon>
        <taxon>Metazoa</taxon>
        <taxon>Ecdysozoa</taxon>
        <taxon>Arthropoda</taxon>
        <taxon>Hexapoda</taxon>
        <taxon>Insecta</taxon>
        <taxon>Pterygota</taxon>
        <taxon>Neoptera</taxon>
        <taxon>Endopterygota</taxon>
        <taxon>Lepidoptera</taxon>
        <taxon>Glossata</taxon>
        <taxon>Ditrysia</taxon>
        <taxon>Tineoidea</taxon>
        <taxon>Psychidae</taxon>
        <taxon>Oiketicinae</taxon>
        <taxon>Eumeta</taxon>
    </lineage>
</organism>
<proteinExistence type="predicted"/>
<reference evidence="1 2" key="1">
    <citation type="journal article" date="2019" name="Commun. Biol.">
        <title>The bagworm genome reveals a unique fibroin gene that provides high tensile strength.</title>
        <authorList>
            <person name="Kono N."/>
            <person name="Nakamura H."/>
            <person name="Ohtoshi R."/>
            <person name="Tomita M."/>
            <person name="Numata K."/>
            <person name="Arakawa K."/>
        </authorList>
    </citation>
    <scope>NUCLEOTIDE SEQUENCE [LARGE SCALE GENOMIC DNA]</scope>
</reference>
<protein>
    <submittedName>
        <fullName evidence="1">Uncharacterized protein</fullName>
    </submittedName>
</protein>
<sequence>MASCFGDKLRMFTKFSFCKSGPFAQFTGWDPVFLLEEFFNLFCIQRTRNSSSTIEIFYRDHLFTIPEKRMHECNPAEGLALNFLGVGDDDLF</sequence>